<evidence type="ECO:0000256" key="1">
    <source>
        <dbReference type="ARBA" id="ARBA00004123"/>
    </source>
</evidence>
<keyword evidence="3 8" id="KW-0863">Zinc-finger</keyword>
<dbReference type="GO" id="GO:0008270">
    <property type="term" value="F:zinc ion binding"/>
    <property type="evidence" value="ECO:0007669"/>
    <property type="project" value="UniProtKB-KW"/>
</dbReference>
<protein>
    <recommendedName>
        <fullName evidence="10">BED-type domain-containing protein</fullName>
    </recommendedName>
</protein>
<dbReference type="Pfam" id="PF02892">
    <property type="entry name" value="zf-BED"/>
    <property type="match status" value="1"/>
</dbReference>
<evidence type="ECO:0000256" key="7">
    <source>
        <dbReference type="ARBA" id="ARBA00023242"/>
    </source>
</evidence>
<evidence type="ECO:0000259" key="10">
    <source>
        <dbReference type="PROSITE" id="PS50808"/>
    </source>
</evidence>
<proteinExistence type="predicted"/>
<evidence type="ECO:0000256" key="2">
    <source>
        <dbReference type="ARBA" id="ARBA00022723"/>
    </source>
</evidence>
<accession>A0AAG5DRX0</accession>
<sequence>MSQTTSDIWQHFTKSEGGAKSRYCSQMLSHNRGSTSNTKRHLERKHPTVPLYRNMPSTSGTQPDPDTPIVADSDKADNSQGKIACYFSSNKPLSSEAKKLTDSLLLLMICKEYRPFSIVEDEYFARFVKSLNPKYVLPTRKTLSNASLPALYNDTFELVKSNLKNSSTVSLTADCWTNINQLSFCAVTAHFMNYNNELCSHLLECSEFSVRH</sequence>
<evidence type="ECO:0000313" key="11">
    <source>
        <dbReference type="EnsemblMetazoa" id="ENSAATROPP013313"/>
    </source>
</evidence>
<dbReference type="Proteomes" id="UP000075880">
    <property type="component" value="Unassembled WGS sequence"/>
</dbReference>
<dbReference type="SMART" id="SM00614">
    <property type="entry name" value="ZnF_BED"/>
    <property type="match status" value="1"/>
</dbReference>
<dbReference type="GO" id="GO:0009791">
    <property type="term" value="P:post-embryonic development"/>
    <property type="evidence" value="ECO:0007669"/>
    <property type="project" value="UniProtKB-ARBA"/>
</dbReference>
<keyword evidence="6" id="KW-0804">Transcription</keyword>
<feature type="compositionally biased region" description="Polar residues" evidence="9">
    <location>
        <begin position="55"/>
        <end position="64"/>
    </location>
</feature>
<name>A0AAG5DRX0_ANOAO</name>
<dbReference type="InterPro" id="IPR052035">
    <property type="entry name" value="ZnF_BED_domain_contain"/>
</dbReference>
<dbReference type="PANTHER" id="PTHR46481">
    <property type="entry name" value="ZINC FINGER BED DOMAIN-CONTAINING PROTEIN 4"/>
    <property type="match status" value="1"/>
</dbReference>
<comment type="subcellular location">
    <subcellularLocation>
        <location evidence="1">Nucleus</location>
    </subcellularLocation>
</comment>
<keyword evidence="2" id="KW-0479">Metal-binding</keyword>
<dbReference type="GO" id="GO:0005634">
    <property type="term" value="C:nucleus"/>
    <property type="evidence" value="ECO:0007669"/>
    <property type="project" value="UniProtKB-SubCell"/>
</dbReference>
<dbReference type="PANTHER" id="PTHR46481:SF10">
    <property type="entry name" value="ZINC FINGER BED DOMAIN-CONTAINING PROTEIN 39"/>
    <property type="match status" value="1"/>
</dbReference>
<dbReference type="PROSITE" id="PS50808">
    <property type="entry name" value="ZF_BED"/>
    <property type="match status" value="1"/>
</dbReference>
<evidence type="ECO:0000256" key="4">
    <source>
        <dbReference type="ARBA" id="ARBA00022833"/>
    </source>
</evidence>
<evidence type="ECO:0000256" key="5">
    <source>
        <dbReference type="ARBA" id="ARBA00023015"/>
    </source>
</evidence>
<keyword evidence="12" id="KW-1185">Reference proteome</keyword>
<evidence type="ECO:0000256" key="9">
    <source>
        <dbReference type="SAM" id="MobiDB-lite"/>
    </source>
</evidence>
<dbReference type="SUPFAM" id="SSF57667">
    <property type="entry name" value="beta-beta-alpha zinc fingers"/>
    <property type="match status" value="1"/>
</dbReference>
<dbReference type="AlphaFoldDB" id="A0AAG5DRX0"/>
<feature type="region of interest" description="Disordered" evidence="9">
    <location>
        <begin position="29"/>
        <end position="70"/>
    </location>
</feature>
<keyword evidence="5" id="KW-0805">Transcription regulation</keyword>
<keyword evidence="4" id="KW-0862">Zinc</keyword>
<reference evidence="11" key="1">
    <citation type="submission" date="2024-04" db="UniProtKB">
        <authorList>
            <consortium name="EnsemblMetazoa"/>
        </authorList>
    </citation>
    <scope>IDENTIFICATION</scope>
    <source>
        <strain evidence="11">EBRO</strain>
    </source>
</reference>
<organism evidence="11 12">
    <name type="scientific">Anopheles atroparvus</name>
    <name type="common">European mosquito</name>
    <dbReference type="NCBI Taxonomy" id="41427"/>
    <lineage>
        <taxon>Eukaryota</taxon>
        <taxon>Metazoa</taxon>
        <taxon>Ecdysozoa</taxon>
        <taxon>Arthropoda</taxon>
        <taxon>Hexapoda</taxon>
        <taxon>Insecta</taxon>
        <taxon>Pterygota</taxon>
        <taxon>Neoptera</taxon>
        <taxon>Endopterygota</taxon>
        <taxon>Diptera</taxon>
        <taxon>Nematocera</taxon>
        <taxon>Culicoidea</taxon>
        <taxon>Culicidae</taxon>
        <taxon>Anophelinae</taxon>
        <taxon>Anopheles</taxon>
    </lineage>
</organism>
<evidence type="ECO:0000313" key="12">
    <source>
        <dbReference type="Proteomes" id="UP000075880"/>
    </source>
</evidence>
<dbReference type="InterPro" id="IPR003656">
    <property type="entry name" value="Znf_BED"/>
</dbReference>
<dbReference type="GO" id="GO:0003677">
    <property type="term" value="F:DNA binding"/>
    <property type="evidence" value="ECO:0007669"/>
    <property type="project" value="InterPro"/>
</dbReference>
<dbReference type="SUPFAM" id="SSF140996">
    <property type="entry name" value="Hermes dimerisation domain"/>
    <property type="match status" value="1"/>
</dbReference>
<keyword evidence="7" id="KW-0539">Nucleus</keyword>
<dbReference type="InterPro" id="IPR036236">
    <property type="entry name" value="Znf_C2H2_sf"/>
</dbReference>
<feature type="domain" description="BED-type" evidence="10">
    <location>
        <begin position="3"/>
        <end position="47"/>
    </location>
</feature>
<evidence type="ECO:0000256" key="3">
    <source>
        <dbReference type="ARBA" id="ARBA00022771"/>
    </source>
</evidence>
<dbReference type="EnsemblMetazoa" id="ENSAATROPT014616">
    <property type="protein sequence ID" value="ENSAATROPP013313"/>
    <property type="gene ID" value="ENSAATROPG011859"/>
</dbReference>
<evidence type="ECO:0000256" key="8">
    <source>
        <dbReference type="PROSITE-ProRule" id="PRU00027"/>
    </source>
</evidence>
<evidence type="ECO:0000256" key="6">
    <source>
        <dbReference type="ARBA" id="ARBA00023163"/>
    </source>
</evidence>